<dbReference type="HOGENOM" id="CLU_056162_2_0_6"/>
<dbReference type="OrthoDB" id="89608at2"/>
<dbReference type="EMBL" id="AKKN01000002">
    <property type="protein sequence ID" value="EKT61294.1"/>
    <property type="molecule type" value="Genomic_DNA"/>
</dbReference>
<dbReference type="PANTHER" id="PTHR30160">
    <property type="entry name" value="TETRAACYLDISACCHARIDE 4'-KINASE-RELATED"/>
    <property type="match status" value="1"/>
</dbReference>
<proteinExistence type="predicted"/>
<comment type="caution">
    <text evidence="1">The sequence shown here is derived from an EMBL/GenBank/DDBJ whole genome shotgun (WGS) entry which is preliminary data.</text>
</comment>
<accession>K8WL61</accession>
<dbReference type="RefSeq" id="WP_008914149.1">
    <property type="nucleotide sequence ID" value="NZ_CM001773.1"/>
</dbReference>
<dbReference type="InterPro" id="IPR051199">
    <property type="entry name" value="LPS_LOS_Heptosyltrfase"/>
</dbReference>
<reference evidence="1 2" key="1">
    <citation type="journal article" date="2012" name="BMC Genomics">
        <title>Comparative genomics of bacteria in the genus Providencia isolated from wild Drosophila melanogaster.</title>
        <authorList>
            <person name="Galac M.R."/>
            <person name="Lazzaro B.P."/>
        </authorList>
    </citation>
    <scope>NUCLEOTIDE SEQUENCE [LARGE SCALE GENOMIC DNA]</scope>
    <source>
        <strain evidence="1 2">DSM 19967</strain>
    </source>
</reference>
<name>K8WL61_9GAMM</name>
<gene>
    <name evidence="1" type="ORF">OO7_01276</name>
</gene>
<organism evidence="1 2">
    <name type="scientific">Providencia sneebia DSM 19967</name>
    <dbReference type="NCBI Taxonomy" id="1141660"/>
    <lineage>
        <taxon>Bacteria</taxon>
        <taxon>Pseudomonadati</taxon>
        <taxon>Pseudomonadota</taxon>
        <taxon>Gammaproteobacteria</taxon>
        <taxon>Enterobacterales</taxon>
        <taxon>Morganellaceae</taxon>
        <taxon>Providencia</taxon>
    </lineage>
</organism>
<dbReference type="GO" id="GO:0005829">
    <property type="term" value="C:cytosol"/>
    <property type="evidence" value="ECO:0007669"/>
    <property type="project" value="TreeGrafter"/>
</dbReference>
<dbReference type="GO" id="GO:0009244">
    <property type="term" value="P:lipopolysaccharide core region biosynthetic process"/>
    <property type="evidence" value="ECO:0007669"/>
    <property type="project" value="TreeGrafter"/>
</dbReference>
<keyword evidence="1" id="KW-0808">Transferase</keyword>
<dbReference type="Proteomes" id="UP000010290">
    <property type="component" value="Chromosome"/>
</dbReference>
<dbReference type="Gene3D" id="3.40.50.2000">
    <property type="entry name" value="Glycogen Phosphorylase B"/>
    <property type="match status" value="2"/>
</dbReference>
<evidence type="ECO:0000313" key="1">
    <source>
        <dbReference type="EMBL" id="EKT61294.1"/>
    </source>
</evidence>
<dbReference type="GO" id="GO:0008713">
    <property type="term" value="F:ADP-heptose-lipopolysaccharide heptosyltransferase activity"/>
    <property type="evidence" value="ECO:0007669"/>
    <property type="project" value="TreeGrafter"/>
</dbReference>
<keyword evidence="2" id="KW-1185">Reference proteome</keyword>
<dbReference type="PATRIC" id="fig|1141660.3.peg.251"/>
<dbReference type="SUPFAM" id="SSF53756">
    <property type="entry name" value="UDP-Glycosyltransferase/glycogen phosphorylase"/>
    <property type="match status" value="1"/>
</dbReference>
<protein>
    <submittedName>
        <fullName evidence="1">Glycosyl transferase family protein</fullName>
    </submittedName>
</protein>
<sequence>MHKQAIGDSIVTSGFIKRLKDKGMQVYVIAPERLEPIFKDIIEVDKFFSYHNKKNGAMHRELKKLKLDLVIDFFDIDTTSMHRLRTLFLIKPKHAIGFNQLEISNFDTNIIDTRDVHVTQRMIKVLDLLQIDSSHYTANLNLDENQYPEPYKLAATLKQKYTNIVIFNPFGSQKNRILSQQQINTVLEHLNSIPGFYTIVFNMGKKIDCQHLENVTLSPFKDAANSFALVCSADIVITVDTAIVHLATLYNVRQYCIYNNRRHIKKYDNNIMWGPNSDKAVQLFTTEFLGTEGGDDMDKFDVSLLLDAIDNDIKAGIITL</sequence>
<evidence type="ECO:0000313" key="2">
    <source>
        <dbReference type="Proteomes" id="UP000010290"/>
    </source>
</evidence>
<dbReference type="AlphaFoldDB" id="K8WL61"/>